<dbReference type="FunFam" id="3.40.605.10:FF:000003">
    <property type="entry name" value="Methylmalonate-semialdehyde dehydrogenase [acylating]"/>
    <property type="match status" value="1"/>
</dbReference>
<dbReference type="PROSITE" id="PS00070">
    <property type="entry name" value="ALDEHYDE_DEHYDR_CYS"/>
    <property type="match status" value="1"/>
</dbReference>
<gene>
    <name evidence="6" type="ORF">COHA_003794</name>
</gene>
<sequence>MRLLQRSLAARALGLGSRGLSSDAGASVKLLIDGQFVESKTKDWIDVRNPATQEVVSRLPLCTAEEFNAAVASAKDAFPKWHSVPVPQRARVMFKLQELIQRHTDELARSITQEQGKTLADARGDVFRGLEVVEYASGIGRDLMGEYVEHVSTGIDTYSIRQPLGVTAGICPFNFPAMIPLWLFPLATAAGNSMVLKPSERDPGAAMILAELALEAGLPKGVLNIVHGTHDTVNRILDHPDIASISFVGSDAAGRYIYERGCANGKRVQANMGAKNHAVVMPDANVEATTSALVGAAFGAAGQRCMAISAAVFVGGMGPYRDALIEKAKSLKVSAGWEAGADVGPVISPQAKQRIERLIESGVKQGARCELDGRGIQVPGYPHGNWVGPTLLSGVQPHMECYQEEIFGPVLVCLEVDTLDEAIALINANQHGNGTAIFTGSGAAARRFQSEVDVGMVGINIPIPVPLPFFSFTGWRGSFYGDLQMYGKMGVQFFTRTKTVTQSWKDADSKAIPGLAGVGASTPGGKH</sequence>
<dbReference type="InterPro" id="IPR016160">
    <property type="entry name" value="Ald_DH_CS_CYS"/>
</dbReference>
<dbReference type="AlphaFoldDB" id="A0AAD5H7P0"/>
<dbReference type="FunFam" id="3.40.309.10:FF:000002">
    <property type="entry name" value="Methylmalonate-semialdehyde dehydrogenase (Acylating)"/>
    <property type="match status" value="1"/>
</dbReference>
<dbReference type="PANTHER" id="PTHR43866:SF3">
    <property type="entry name" value="METHYLMALONATE-SEMIALDEHYDE DEHYDROGENASE [ACYLATING], MITOCHONDRIAL"/>
    <property type="match status" value="1"/>
</dbReference>
<keyword evidence="7" id="KW-1185">Reference proteome</keyword>
<keyword evidence="3" id="KW-0560">Oxidoreductase</keyword>
<dbReference type="EC" id="1.2.1.27" evidence="2"/>
<name>A0AAD5H7P0_9CHLO</name>
<accession>A0AAD5H7P0</accession>
<dbReference type="InterPro" id="IPR016161">
    <property type="entry name" value="Ald_DH/histidinol_DH"/>
</dbReference>
<evidence type="ECO:0000256" key="3">
    <source>
        <dbReference type="ARBA" id="ARBA00023002"/>
    </source>
</evidence>
<proteinExistence type="inferred from homology"/>
<reference evidence="6" key="1">
    <citation type="submission" date="2020-11" db="EMBL/GenBank/DDBJ databases">
        <title>Chlorella ohadii genome sequencing and assembly.</title>
        <authorList>
            <person name="Murik O."/>
            <person name="Treves H."/>
            <person name="Kedem I."/>
            <person name="Shotland Y."/>
            <person name="Kaplan A."/>
        </authorList>
    </citation>
    <scope>NUCLEOTIDE SEQUENCE</scope>
    <source>
        <strain evidence="6">1</strain>
    </source>
</reference>
<dbReference type="PANTHER" id="PTHR43866">
    <property type="entry name" value="MALONATE-SEMIALDEHYDE DEHYDROGENASE"/>
    <property type="match status" value="1"/>
</dbReference>
<evidence type="ECO:0000313" key="6">
    <source>
        <dbReference type="EMBL" id="KAI7842557.1"/>
    </source>
</evidence>
<dbReference type="Gene3D" id="3.40.605.10">
    <property type="entry name" value="Aldehyde Dehydrogenase, Chain A, domain 1"/>
    <property type="match status" value="1"/>
</dbReference>
<dbReference type="InterPro" id="IPR016163">
    <property type="entry name" value="Ald_DH_C"/>
</dbReference>
<dbReference type="GO" id="GO:0004491">
    <property type="term" value="F:methylmalonate-semialdehyde dehydrogenase (acylating, NAD) activity"/>
    <property type="evidence" value="ECO:0007669"/>
    <property type="project" value="UniProtKB-EC"/>
</dbReference>
<evidence type="ECO:0000256" key="2">
    <source>
        <dbReference type="ARBA" id="ARBA00013048"/>
    </source>
</evidence>
<evidence type="ECO:0000256" key="1">
    <source>
        <dbReference type="ARBA" id="ARBA00009986"/>
    </source>
</evidence>
<comment type="similarity">
    <text evidence="1">Belongs to the aldehyde dehydrogenase family.</text>
</comment>
<dbReference type="CDD" id="cd07085">
    <property type="entry name" value="ALDH_F6_MMSDH"/>
    <property type="match status" value="1"/>
</dbReference>
<dbReference type="Proteomes" id="UP001205105">
    <property type="component" value="Unassembled WGS sequence"/>
</dbReference>
<dbReference type="SUPFAM" id="SSF53720">
    <property type="entry name" value="ALDH-like"/>
    <property type="match status" value="1"/>
</dbReference>
<dbReference type="GO" id="GO:0006574">
    <property type="term" value="P:L-valine catabolic process"/>
    <property type="evidence" value="ECO:0007669"/>
    <property type="project" value="TreeGrafter"/>
</dbReference>
<protein>
    <recommendedName>
        <fullName evidence="2">methylmalonate-semialdehyde dehydrogenase (CoA acylating)</fullName>
        <ecNumber evidence="2">1.2.1.27</ecNumber>
    </recommendedName>
</protein>
<keyword evidence="4" id="KW-0520">NAD</keyword>
<dbReference type="InterPro" id="IPR016162">
    <property type="entry name" value="Ald_DH_N"/>
</dbReference>
<dbReference type="InterPro" id="IPR010061">
    <property type="entry name" value="MeMal-semiAld_DH"/>
</dbReference>
<dbReference type="GO" id="GO:0006210">
    <property type="term" value="P:thymine catabolic process"/>
    <property type="evidence" value="ECO:0007669"/>
    <property type="project" value="TreeGrafter"/>
</dbReference>
<dbReference type="Gene3D" id="3.40.309.10">
    <property type="entry name" value="Aldehyde Dehydrogenase, Chain A, domain 2"/>
    <property type="match status" value="1"/>
</dbReference>
<dbReference type="EMBL" id="JADXDR010000051">
    <property type="protein sequence ID" value="KAI7842557.1"/>
    <property type="molecule type" value="Genomic_DNA"/>
</dbReference>
<evidence type="ECO:0000313" key="7">
    <source>
        <dbReference type="Proteomes" id="UP001205105"/>
    </source>
</evidence>
<dbReference type="GO" id="GO:0005739">
    <property type="term" value="C:mitochondrion"/>
    <property type="evidence" value="ECO:0007669"/>
    <property type="project" value="TreeGrafter"/>
</dbReference>
<dbReference type="NCBIfam" id="TIGR01722">
    <property type="entry name" value="MMSDH"/>
    <property type="match status" value="1"/>
</dbReference>
<evidence type="ECO:0000259" key="5">
    <source>
        <dbReference type="Pfam" id="PF00171"/>
    </source>
</evidence>
<evidence type="ECO:0000256" key="4">
    <source>
        <dbReference type="ARBA" id="ARBA00023027"/>
    </source>
</evidence>
<dbReference type="InterPro" id="IPR015590">
    <property type="entry name" value="Aldehyde_DH_dom"/>
</dbReference>
<organism evidence="6 7">
    <name type="scientific">Chlorella ohadii</name>
    <dbReference type="NCBI Taxonomy" id="2649997"/>
    <lineage>
        <taxon>Eukaryota</taxon>
        <taxon>Viridiplantae</taxon>
        <taxon>Chlorophyta</taxon>
        <taxon>core chlorophytes</taxon>
        <taxon>Trebouxiophyceae</taxon>
        <taxon>Chlorellales</taxon>
        <taxon>Chlorellaceae</taxon>
        <taxon>Chlorella clade</taxon>
        <taxon>Chlorella</taxon>
    </lineage>
</organism>
<comment type="caution">
    <text evidence="6">The sequence shown here is derived from an EMBL/GenBank/DDBJ whole genome shotgun (WGS) entry which is preliminary data.</text>
</comment>
<dbReference type="Pfam" id="PF00171">
    <property type="entry name" value="Aldedh"/>
    <property type="match status" value="1"/>
</dbReference>
<feature type="domain" description="Aldehyde dehydrogenase" evidence="5">
    <location>
        <begin position="36"/>
        <end position="500"/>
    </location>
</feature>